<comment type="subcellular location">
    <subcellularLocation>
        <location evidence="1">Membrane</location>
    </subcellularLocation>
</comment>
<gene>
    <name evidence="5" type="ORF">GCM10007931_10780</name>
</gene>
<accession>A0ABQ6EMQ0</accession>
<evidence type="ECO:0000256" key="3">
    <source>
        <dbReference type="SAM" id="SignalP"/>
    </source>
</evidence>
<feature type="chain" id="PRO_5045435286" evidence="3">
    <location>
        <begin position="27"/>
        <end position="393"/>
    </location>
</feature>
<keyword evidence="6" id="KW-1185">Reference proteome</keyword>
<dbReference type="RefSeq" id="WP_089124454.1">
    <property type="nucleotide sequence ID" value="NZ_BSPV01000003.1"/>
</dbReference>
<evidence type="ECO:0000259" key="4">
    <source>
        <dbReference type="Pfam" id="PF01103"/>
    </source>
</evidence>
<comment type="caution">
    <text evidence="5">The sequence shown here is derived from an EMBL/GenBank/DDBJ whole genome shotgun (WGS) entry which is preliminary data.</text>
</comment>
<sequence length="393" mass="43679">MPRFKSRLTISLLLSSSFFLSSAVSAASFTDPLDGEFDMSEAIAENPYAFLPIPIVLTEPAIGYGGGFMGMFLHESKEARDKRKKLALESVDGGVNLIPPNFTIVGGAATENGTWFVGGAHRHTWLNDRIRYLGAAGYANINMDIYHEFDQIPVDKNLSFESQTEGFGGVQKLQFKVANTNLYLGFSQLWFHTKIGAKEEIANDILQRVLGDDSTSSALGLIAQYDSRNNLFYPTSGGTAKAEYLWYRDGLGSDYEYDTFTLDGKYFIPLSKTWTLGVAGNYQSLTNADRSLPPLARPYINLRGISRYRYQGDYVLTAQTQLMWQVTPRWSLQSFVGAGSAAEEAHDLYDDTEVAYGAGFRYLIARRFGLNIGMDFAFSDDDNAFYFNVGSGF</sequence>
<proteinExistence type="predicted"/>
<feature type="signal peptide" evidence="3">
    <location>
        <begin position="1"/>
        <end position="26"/>
    </location>
</feature>
<dbReference type="EMBL" id="BSPV01000003">
    <property type="protein sequence ID" value="GLT14104.1"/>
    <property type="molecule type" value="Genomic_DNA"/>
</dbReference>
<dbReference type="Gene3D" id="2.40.160.50">
    <property type="entry name" value="membrane protein fhac: a member of the omp85/tpsb transporter family"/>
    <property type="match status" value="1"/>
</dbReference>
<dbReference type="Pfam" id="PF01103">
    <property type="entry name" value="Omp85"/>
    <property type="match status" value="1"/>
</dbReference>
<protein>
    <submittedName>
        <fullName evidence="5">Glyceraldehyde-3-phosphate dehydrogenase</fullName>
    </submittedName>
</protein>
<evidence type="ECO:0000313" key="6">
    <source>
        <dbReference type="Proteomes" id="UP001157156"/>
    </source>
</evidence>
<feature type="domain" description="Bacterial surface antigen (D15)" evidence="4">
    <location>
        <begin position="157"/>
        <end position="393"/>
    </location>
</feature>
<organism evidence="5 6">
    <name type="scientific">Vibrio algivorus</name>
    <dbReference type="NCBI Taxonomy" id="1667024"/>
    <lineage>
        <taxon>Bacteria</taxon>
        <taxon>Pseudomonadati</taxon>
        <taxon>Pseudomonadota</taxon>
        <taxon>Gammaproteobacteria</taxon>
        <taxon>Vibrionales</taxon>
        <taxon>Vibrionaceae</taxon>
        <taxon>Vibrio</taxon>
    </lineage>
</organism>
<dbReference type="InterPro" id="IPR000184">
    <property type="entry name" value="Bac_surfAg_D15"/>
</dbReference>
<name>A0ABQ6EMQ0_9VIBR</name>
<evidence type="ECO:0000313" key="5">
    <source>
        <dbReference type="EMBL" id="GLT14104.1"/>
    </source>
</evidence>
<evidence type="ECO:0000256" key="2">
    <source>
        <dbReference type="ARBA" id="ARBA00023136"/>
    </source>
</evidence>
<reference evidence="6" key="1">
    <citation type="journal article" date="2019" name="Int. J. Syst. Evol. Microbiol.">
        <title>The Global Catalogue of Microorganisms (GCM) 10K type strain sequencing project: providing services to taxonomists for standard genome sequencing and annotation.</title>
        <authorList>
            <consortium name="The Broad Institute Genomics Platform"/>
            <consortium name="The Broad Institute Genome Sequencing Center for Infectious Disease"/>
            <person name="Wu L."/>
            <person name="Ma J."/>
        </authorList>
    </citation>
    <scope>NUCLEOTIDE SEQUENCE [LARGE SCALE GENOMIC DNA]</scope>
    <source>
        <strain evidence="6">NBRC 111146</strain>
    </source>
</reference>
<keyword evidence="3" id="KW-0732">Signal</keyword>
<keyword evidence="2" id="KW-0472">Membrane</keyword>
<dbReference type="Proteomes" id="UP001157156">
    <property type="component" value="Unassembled WGS sequence"/>
</dbReference>
<evidence type="ECO:0000256" key="1">
    <source>
        <dbReference type="ARBA" id="ARBA00004370"/>
    </source>
</evidence>